<dbReference type="RefSeq" id="WP_121807258.1">
    <property type="nucleotide sequence ID" value="NZ_RDBE01000010.1"/>
</dbReference>
<evidence type="ECO:0000256" key="1">
    <source>
        <dbReference type="ARBA" id="ARBA00004651"/>
    </source>
</evidence>
<dbReference type="Proteomes" id="UP000281708">
    <property type="component" value="Unassembled WGS sequence"/>
</dbReference>
<organism evidence="12 13">
    <name type="scientific">Nocardioides mangrovicus</name>
    <dbReference type="NCBI Taxonomy" id="2478913"/>
    <lineage>
        <taxon>Bacteria</taxon>
        <taxon>Bacillati</taxon>
        <taxon>Actinomycetota</taxon>
        <taxon>Actinomycetes</taxon>
        <taxon>Propionibacteriales</taxon>
        <taxon>Nocardioidaceae</taxon>
        <taxon>Nocardioides</taxon>
    </lineage>
</organism>
<keyword evidence="8 11" id="KW-0472">Membrane</keyword>
<evidence type="ECO:0000256" key="6">
    <source>
        <dbReference type="ARBA" id="ARBA00022692"/>
    </source>
</evidence>
<dbReference type="GO" id="GO:0022857">
    <property type="term" value="F:transmembrane transporter activity"/>
    <property type="evidence" value="ECO:0007669"/>
    <property type="project" value="InterPro"/>
</dbReference>
<evidence type="ECO:0000256" key="4">
    <source>
        <dbReference type="ARBA" id="ARBA00022519"/>
    </source>
</evidence>
<evidence type="ECO:0000313" key="13">
    <source>
        <dbReference type="Proteomes" id="UP000281708"/>
    </source>
</evidence>
<feature type="transmembrane region" description="Helical" evidence="11">
    <location>
        <begin position="314"/>
        <end position="333"/>
    </location>
</feature>
<dbReference type="EMBL" id="RDBE01000010">
    <property type="protein sequence ID" value="RLV47751.1"/>
    <property type="molecule type" value="Genomic_DNA"/>
</dbReference>
<keyword evidence="13" id="KW-1185">Reference proteome</keyword>
<feature type="transmembrane region" description="Helical" evidence="11">
    <location>
        <begin position="271"/>
        <end position="302"/>
    </location>
</feature>
<proteinExistence type="predicted"/>
<keyword evidence="3" id="KW-1003">Cell membrane</keyword>
<dbReference type="PANTHER" id="PTHR32196">
    <property type="entry name" value="ABC TRANSPORTER PERMEASE PROTEIN YPHD-RELATED-RELATED"/>
    <property type="match status" value="1"/>
</dbReference>
<accession>A0A3L8NY44</accession>
<gene>
    <name evidence="12" type="ORF">D9V37_16560</name>
</gene>
<feature type="transmembrane region" description="Helical" evidence="11">
    <location>
        <begin position="85"/>
        <end position="104"/>
    </location>
</feature>
<feature type="transmembrane region" description="Helical" evidence="11">
    <location>
        <begin position="178"/>
        <end position="201"/>
    </location>
</feature>
<keyword evidence="4" id="KW-0997">Cell inner membrane</keyword>
<feature type="transmembrane region" description="Helical" evidence="11">
    <location>
        <begin position="7"/>
        <end position="26"/>
    </location>
</feature>
<comment type="subcellular location">
    <subcellularLocation>
        <location evidence="1">Cell membrane</location>
        <topology evidence="1">Multi-pass membrane protein</topology>
    </subcellularLocation>
</comment>
<evidence type="ECO:0000256" key="5">
    <source>
        <dbReference type="ARBA" id="ARBA00022597"/>
    </source>
</evidence>
<dbReference type="Pfam" id="PF02653">
    <property type="entry name" value="BPD_transp_2"/>
    <property type="match status" value="1"/>
</dbReference>
<dbReference type="GO" id="GO:0005886">
    <property type="term" value="C:plasma membrane"/>
    <property type="evidence" value="ECO:0007669"/>
    <property type="project" value="UniProtKB-SubCell"/>
</dbReference>
<evidence type="ECO:0000256" key="10">
    <source>
        <dbReference type="ARBA" id="ARBA00035686"/>
    </source>
</evidence>
<protein>
    <recommendedName>
        <fullName evidence="10">Xylose transport system permease protein XylH</fullName>
    </recommendedName>
</protein>
<evidence type="ECO:0000256" key="8">
    <source>
        <dbReference type="ARBA" id="ARBA00023136"/>
    </source>
</evidence>
<dbReference type="AlphaFoldDB" id="A0A3L8NY44"/>
<evidence type="ECO:0000256" key="9">
    <source>
        <dbReference type="ARBA" id="ARBA00035611"/>
    </source>
</evidence>
<dbReference type="OrthoDB" id="6844941at2"/>
<keyword evidence="7 11" id="KW-1133">Transmembrane helix</keyword>
<dbReference type="CDD" id="cd06579">
    <property type="entry name" value="TM_PBP1_transp_AraH_like"/>
    <property type="match status" value="1"/>
</dbReference>
<evidence type="ECO:0000256" key="2">
    <source>
        <dbReference type="ARBA" id="ARBA00022448"/>
    </source>
</evidence>
<feature type="transmembrane region" description="Helical" evidence="11">
    <location>
        <begin position="110"/>
        <end position="134"/>
    </location>
</feature>
<dbReference type="PANTHER" id="PTHR32196:SF32">
    <property type="entry name" value="XYLOSE TRANSPORT SYSTEM PERMEASE PROTEIN XYLH"/>
    <property type="match status" value="1"/>
</dbReference>
<comment type="caution">
    <text evidence="12">The sequence shown here is derived from an EMBL/GenBank/DDBJ whole genome shotgun (WGS) entry which is preliminary data.</text>
</comment>
<comment type="function">
    <text evidence="9">Part of the binding-protein-dependent transport system for D-xylose. Probably responsible for the translocation of the substrate across the membrane.</text>
</comment>
<name>A0A3L8NY44_9ACTN</name>
<evidence type="ECO:0000313" key="12">
    <source>
        <dbReference type="EMBL" id="RLV47751.1"/>
    </source>
</evidence>
<keyword evidence="6 11" id="KW-0812">Transmembrane</keyword>
<dbReference type="InterPro" id="IPR001851">
    <property type="entry name" value="ABC_transp_permease"/>
</dbReference>
<evidence type="ECO:0000256" key="3">
    <source>
        <dbReference type="ARBA" id="ARBA00022475"/>
    </source>
</evidence>
<keyword evidence="2" id="KW-0813">Transport</keyword>
<evidence type="ECO:0000256" key="11">
    <source>
        <dbReference type="SAM" id="Phobius"/>
    </source>
</evidence>
<reference evidence="12 13" key="1">
    <citation type="submission" date="2018-10" db="EMBL/GenBank/DDBJ databases">
        <title>Marmoricola sp. 4Q3S-7 whole genome shotgun sequence.</title>
        <authorList>
            <person name="Li F."/>
        </authorList>
    </citation>
    <scope>NUCLEOTIDE SEQUENCE [LARGE SCALE GENOMIC DNA]</scope>
    <source>
        <strain evidence="12 13">4Q3S-7</strain>
    </source>
</reference>
<sequence length="343" mass="35690">MRRLLTLREGSIVVVTILAIAYFAVANDRFLTSANFKTLLPYFAPFAILAVGEVMLMVAGEIDLSIGSVYLFAPFMFYEFHQLGLPLVVDLLLCLVCAALIGALNGVLTAVVGISSFIVTLGTLLGVGGLTLIISGAAPVAMPGAEVHTTTESVKKVVNGHTITLQEQVNHVGGFARVFGAGIYSELIWALLAVALLHVVLRSTRWGMYTVAVGGNRHGAAEAGIKVRSIVIRNFVLCALLAGFVGVLEAMRASSVTPDTAGASETMFRAVSAAVIGGTLLAGGEGTVVGALLGALFLGVLRDGLVLDGVSADYLDFILGFAILIAMAVNIYVGRVRKGSGHA</sequence>
<feature type="transmembrane region" description="Helical" evidence="11">
    <location>
        <begin position="46"/>
        <end position="73"/>
    </location>
</feature>
<keyword evidence="5" id="KW-0762">Sugar transport</keyword>
<evidence type="ECO:0000256" key="7">
    <source>
        <dbReference type="ARBA" id="ARBA00022989"/>
    </source>
</evidence>